<dbReference type="KEGG" id="mcal:110310888"/>
<dbReference type="GO" id="GO:0016323">
    <property type="term" value="C:basolateral plasma membrane"/>
    <property type="evidence" value="ECO:0007669"/>
    <property type="project" value="Ensembl"/>
</dbReference>
<dbReference type="Gene3D" id="1.20.1250.20">
    <property type="entry name" value="MFS general substrate transporter like domains"/>
    <property type="match status" value="1"/>
</dbReference>
<dbReference type="PROSITE" id="PS50850">
    <property type="entry name" value="MFS"/>
    <property type="match status" value="1"/>
</dbReference>
<feature type="transmembrane region" description="Helical" evidence="5">
    <location>
        <begin position="259"/>
        <end position="278"/>
    </location>
</feature>
<evidence type="ECO:0000256" key="4">
    <source>
        <dbReference type="ARBA" id="ARBA00023136"/>
    </source>
</evidence>
<reference evidence="8" key="1">
    <citation type="submission" date="2025-08" db="UniProtKB">
        <authorList>
            <consortium name="RefSeq"/>
        </authorList>
    </citation>
    <scope>IDENTIFICATION</scope>
</reference>
<feature type="domain" description="Major facilitator superfamily (MFS) profile" evidence="6">
    <location>
        <begin position="92"/>
        <end position="519"/>
    </location>
</feature>
<keyword evidence="7" id="KW-1185">Reference proteome</keyword>
<feature type="transmembrane region" description="Helical" evidence="5">
    <location>
        <begin position="466"/>
        <end position="487"/>
    </location>
</feature>
<evidence type="ECO:0000256" key="3">
    <source>
        <dbReference type="ARBA" id="ARBA00022989"/>
    </source>
</evidence>
<gene>
    <name evidence="8" type="primary">LOC110310888</name>
</gene>
<feature type="transmembrane region" description="Helical" evidence="5">
    <location>
        <begin position="354"/>
        <end position="372"/>
    </location>
</feature>
<name>A0A6P5R572_MUSCR</name>
<dbReference type="InterPro" id="IPR036259">
    <property type="entry name" value="MFS_trans_sf"/>
</dbReference>
<evidence type="ECO:0000256" key="1">
    <source>
        <dbReference type="ARBA" id="ARBA00004141"/>
    </source>
</evidence>
<dbReference type="SUPFAM" id="SSF103473">
    <property type="entry name" value="MFS general substrate transporter"/>
    <property type="match status" value="1"/>
</dbReference>
<evidence type="ECO:0000259" key="6">
    <source>
        <dbReference type="PROSITE" id="PS50850"/>
    </source>
</evidence>
<feature type="transmembrane region" description="Helical" evidence="5">
    <location>
        <begin position="228"/>
        <end position="253"/>
    </location>
</feature>
<organism evidence="7 8">
    <name type="scientific">Mus caroli</name>
    <name type="common">Ryukyu mouse</name>
    <name type="synonym">Ricefield mouse</name>
    <dbReference type="NCBI Taxonomy" id="10089"/>
    <lineage>
        <taxon>Eukaryota</taxon>
        <taxon>Metazoa</taxon>
        <taxon>Chordata</taxon>
        <taxon>Craniata</taxon>
        <taxon>Vertebrata</taxon>
        <taxon>Euteleostomi</taxon>
        <taxon>Mammalia</taxon>
        <taxon>Eutheria</taxon>
        <taxon>Euarchontoglires</taxon>
        <taxon>Glires</taxon>
        <taxon>Rodentia</taxon>
        <taxon>Myomorpha</taxon>
        <taxon>Muroidea</taxon>
        <taxon>Muridae</taxon>
        <taxon>Murinae</taxon>
        <taxon>Mus</taxon>
        <taxon>Mus</taxon>
    </lineage>
</organism>
<feature type="transmembrane region" description="Helical" evidence="5">
    <location>
        <begin position="431"/>
        <end position="454"/>
    </location>
</feature>
<dbReference type="InterPro" id="IPR020846">
    <property type="entry name" value="MFS_dom"/>
</dbReference>
<keyword evidence="2 5" id="KW-0812">Transmembrane</keyword>
<dbReference type="Proteomes" id="UP000515126">
    <property type="component" value="Chromosome 15"/>
</dbReference>
<evidence type="ECO:0000313" key="7">
    <source>
        <dbReference type="Proteomes" id="UP000515126"/>
    </source>
</evidence>
<proteinExistence type="predicted"/>
<keyword evidence="3 5" id="KW-1133">Transmembrane helix</keyword>
<feature type="transmembrane region" description="Helical" evidence="5">
    <location>
        <begin position="174"/>
        <end position="195"/>
    </location>
</feature>
<feature type="transmembrane region" description="Helical" evidence="5">
    <location>
        <begin position="201"/>
        <end position="221"/>
    </location>
</feature>
<dbReference type="InterPro" id="IPR011701">
    <property type="entry name" value="MFS"/>
</dbReference>
<protein>
    <submittedName>
        <fullName evidence="8">Solute carrier family 22 member 22</fullName>
    </submittedName>
</protein>
<dbReference type="AlphaFoldDB" id="A0A6P5R572"/>
<keyword evidence="4 5" id="KW-0472">Membrane</keyword>
<dbReference type="GO" id="GO:0071720">
    <property type="term" value="P:sodium-independent prostaglandin transport"/>
    <property type="evidence" value="ECO:0007669"/>
    <property type="project" value="Ensembl"/>
</dbReference>
<dbReference type="GO" id="GO:0022857">
    <property type="term" value="F:transmembrane transporter activity"/>
    <property type="evidence" value="ECO:0007669"/>
    <property type="project" value="InterPro"/>
</dbReference>
<feature type="transmembrane region" description="Helical" evidence="5">
    <location>
        <begin position="406"/>
        <end position="425"/>
    </location>
</feature>
<sequence length="554" mass="62348">MDFDEILHHVGDSGRFQICMIILLNSLALVFSPHDVLENFTAASPAHHCRINLDNSRSEVSTDMNLTTEALMKVSIPMGPDQKPEQCRRFRYTQWQFLDSNISTFNSTELETEPCLDGWTYDHSVLTSTIVTEWDLVCDFQSFKYYAQATSLAGHLVSGPISGIISDRFGRKPLLMYCCLAYGALGSYCAFAPNFSVYCVLRFLLSAFQSTILINSLILVLEEASAQWYPTIIVLSGLFYSIGQVALGGLAYVISDWHLLQLACALPVFIFFVLFCWVPESVRWLIITGKTDKAWKELQRIASINGKKGIAQNLTTEDLRSKLKEDVNSTGKLFRIKDIFINPMIRKIVLSNSIVFFAEFFSFIGLLLNVQLLGKNIFLTQIFLGLIDVPSKSLTYFTIRNVSRRPLIAFLLLTTGSFITITIFISEEMYVLRTIIFVLGKGCFAAFNCVSTAYSNELSPVELRSTLNGGFLTVARLAGVLSALTLATRKYFVHLPMILYGVLPIVATISIIFLPETFNLPHTDIIKDMEKRKRLMSKNISKKEGQDFLETTEC</sequence>
<evidence type="ECO:0000313" key="8">
    <source>
        <dbReference type="RefSeq" id="XP_021039694.1"/>
    </source>
</evidence>
<dbReference type="RefSeq" id="XP_021039694.1">
    <property type="nucleotide sequence ID" value="XM_021184035.2"/>
</dbReference>
<accession>A0A6P5R572</accession>
<dbReference type="GeneID" id="110310888"/>
<feature type="transmembrane region" description="Helical" evidence="5">
    <location>
        <begin position="378"/>
        <end position="399"/>
    </location>
</feature>
<comment type="subcellular location">
    <subcellularLocation>
        <location evidence="1">Membrane</location>
        <topology evidence="1">Multi-pass membrane protein</topology>
    </subcellularLocation>
</comment>
<dbReference type="PANTHER" id="PTHR24064">
    <property type="entry name" value="SOLUTE CARRIER FAMILY 22 MEMBER"/>
    <property type="match status" value="1"/>
</dbReference>
<feature type="transmembrane region" description="Helical" evidence="5">
    <location>
        <begin position="493"/>
        <end position="514"/>
    </location>
</feature>
<dbReference type="GO" id="GO:0004955">
    <property type="term" value="F:prostaglandin receptor activity"/>
    <property type="evidence" value="ECO:0007669"/>
    <property type="project" value="Ensembl"/>
</dbReference>
<dbReference type="CDD" id="cd17374">
    <property type="entry name" value="MFS_OAT"/>
    <property type="match status" value="1"/>
</dbReference>
<dbReference type="Pfam" id="PF07690">
    <property type="entry name" value="MFS_1"/>
    <property type="match status" value="1"/>
</dbReference>
<evidence type="ECO:0000256" key="5">
    <source>
        <dbReference type="SAM" id="Phobius"/>
    </source>
</evidence>
<evidence type="ECO:0000256" key="2">
    <source>
        <dbReference type="ARBA" id="ARBA00022692"/>
    </source>
</evidence>